<evidence type="ECO:0000313" key="3">
    <source>
        <dbReference type="EMBL" id="KAL3621817.1"/>
    </source>
</evidence>
<dbReference type="InterPro" id="IPR014731">
    <property type="entry name" value="ETF_asu_C"/>
</dbReference>
<evidence type="ECO:0000313" key="4">
    <source>
        <dbReference type="Proteomes" id="UP001632038"/>
    </source>
</evidence>
<protein>
    <submittedName>
        <fullName evidence="3">Uncharacterized protein</fullName>
    </submittedName>
</protein>
<proteinExistence type="predicted"/>
<dbReference type="InterPro" id="IPR029035">
    <property type="entry name" value="DHS-like_NAD/FAD-binding_dom"/>
</dbReference>
<dbReference type="InterPro" id="IPR015894">
    <property type="entry name" value="Guanylate-bd_N"/>
</dbReference>
<dbReference type="Gene3D" id="3.40.50.1220">
    <property type="entry name" value="TPP-binding domain"/>
    <property type="match status" value="1"/>
</dbReference>
<comment type="caution">
    <text evidence="3">The sequence shown here is derived from an EMBL/GenBank/DDBJ whole genome shotgun (WGS) entry which is preliminary data.</text>
</comment>
<dbReference type="SUPFAM" id="SSF52467">
    <property type="entry name" value="DHS-like NAD/FAD-binding domain"/>
    <property type="match status" value="1"/>
</dbReference>
<reference evidence="4" key="1">
    <citation type="journal article" date="2024" name="IScience">
        <title>Strigolactones Initiate the Formation of Haustorium-like Structures in Castilleja.</title>
        <authorList>
            <person name="Buerger M."/>
            <person name="Peterson D."/>
            <person name="Chory J."/>
        </authorList>
    </citation>
    <scope>NUCLEOTIDE SEQUENCE [LARGE SCALE GENOMIC DNA]</scope>
</reference>
<organism evidence="3 4">
    <name type="scientific">Castilleja foliolosa</name>
    <dbReference type="NCBI Taxonomy" id="1961234"/>
    <lineage>
        <taxon>Eukaryota</taxon>
        <taxon>Viridiplantae</taxon>
        <taxon>Streptophyta</taxon>
        <taxon>Embryophyta</taxon>
        <taxon>Tracheophyta</taxon>
        <taxon>Spermatophyta</taxon>
        <taxon>Magnoliopsida</taxon>
        <taxon>eudicotyledons</taxon>
        <taxon>Gunneridae</taxon>
        <taxon>Pentapetalae</taxon>
        <taxon>asterids</taxon>
        <taxon>lamiids</taxon>
        <taxon>Lamiales</taxon>
        <taxon>Orobanchaceae</taxon>
        <taxon>Pedicularideae</taxon>
        <taxon>Castillejinae</taxon>
        <taxon>Castilleja</taxon>
    </lineage>
</organism>
<dbReference type="EMBL" id="JAVIJP010000062">
    <property type="protein sequence ID" value="KAL3621817.1"/>
    <property type="molecule type" value="Genomic_DNA"/>
</dbReference>
<dbReference type="SUPFAM" id="SSF52540">
    <property type="entry name" value="P-loop containing nucleoside triphosphate hydrolases"/>
    <property type="match status" value="1"/>
</dbReference>
<dbReference type="Gene3D" id="3.40.50.300">
    <property type="entry name" value="P-loop containing nucleotide triphosphate hydrolases"/>
    <property type="match status" value="1"/>
</dbReference>
<gene>
    <name evidence="3" type="ORF">CASFOL_034303</name>
</gene>
<evidence type="ECO:0000259" key="2">
    <source>
        <dbReference type="Pfam" id="PF02263"/>
    </source>
</evidence>
<evidence type="ECO:0000259" key="1">
    <source>
        <dbReference type="Pfam" id="PF00766"/>
    </source>
</evidence>
<dbReference type="AlphaFoldDB" id="A0ABD3BX31"/>
<accession>A0ABD3BX31</accession>
<dbReference type="Pfam" id="PF02263">
    <property type="entry name" value="GBP"/>
    <property type="match status" value="1"/>
</dbReference>
<feature type="domain" description="Electron transfer flavoprotein alpha subunit C-terminal" evidence="1">
    <location>
        <begin position="39"/>
        <end position="74"/>
    </location>
</feature>
<dbReference type="PANTHER" id="PTHR10751">
    <property type="entry name" value="GUANYLATE BINDING PROTEIN"/>
    <property type="match status" value="1"/>
</dbReference>
<feature type="domain" description="Guanylate-binding protein N-terminal" evidence="2">
    <location>
        <begin position="92"/>
        <end position="185"/>
    </location>
</feature>
<sequence length="256" mass="28289">MDEIPIFPPSTVELDGGKTLDLSNYPNIFMSVGSINGYYYDPNSRVGQTRKIVAPKLYMSFGVSGAIQHLAGVRDSKVIIAVIKVLMHRFFSLLGRSCKFQAASTPRTFTKGLWLWSTPIQRTTLDGTENNLLLLDSEGIDACDQMIFSLAALLSSLFIYMQMGGIAKAALDRLSLVTEMTKHIELLEVDVQLLSLALQDHYGKEGIAQSGLEVFAITNQFHYKCVMLLYVIDEIDAALGTVLLRAYTCTFAGSIR</sequence>
<name>A0ABD3BX31_9LAMI</name>
<dbReference type="InterPro" id="IPR027417">
    <property type="entry name" value="P-loop_NTPase"/>
</dbReference>
<dbReference type="Proteomes" id="UP001632038">
    <property type="component" value="Unassembled WGS sequence"/>
</dbReference>
<keyword evidence="4" id="KW-1185">Reference proteome</keyword>
<dbReference type="Pfam" id="PF00766">
    <property type="entry name" value="ETF_alpha"/>
    <property type="match status" value="1"/>
</dbReference>